<dbReference type="Pfam" id="PF13639">
    <property type="entry name" value="zf-RING_2"/>
    <property type="match status" value="1"/>
</dbReference>
<feature type="transmembrane region" description="Helical" evidence="19">
    <location>
        <begin position="225"/>
        <end position="244"/>
    </location>
</feature>
<dbReference type="GO" id="GO:0016567">
    <property type="term" value="P:protein ubiquitination"/>
    <property type="evidence" value="ECO:0007669"/>
    <property type="project" value="UniProtKB-UniPathway"/>
</dbReference>
<dbReference type="Ensembl" id="ENSPTXT00000007211.1">
    <property type="protein sequence ID" value="ENSPTXP00000006976.1"/>
    <property type="gene ID" value="ENSPTXG00000005083.1"/>
</dbReference>
<dbReference type="Gene3D" id="3.30.40.10">
    <property type="entry name" value="Zinc/RING finger domain, C3HC4 (zinc finger)"/>
    <property type="match status" value="1"/>
</dbReference>
<name>A0A670Y577_PSETE</name>
<evidence type="ECO:0000256" key="1">
    <source>
        <dbReference type="ARBA" id="ARBA00000900"/>
    </source>
</evidence>
<dbReference type="PROSITE" id="PS50089">
    <property type="entry name" value="ZF_RING_2"/>
    <property type="match status" value="1"/>
</dbReference>
<dbReference type="GO" id="GO:0061630">
    <property type="term" value="F:ubiquitin protein ligase activity"/>
    <property type="evidence" value="ECO:0007669"/>
    <property type="project" value="UniProtKB-EC"/>
</dbReference>
<keyword evidence="11" id="KW-0732">Signal</keyword>
<feature type="region of interest" description="Disordered" evidence="18">
    <location>
        <begin position="541"/>
        <end position="618"/>
    </location>
</feature>
<evidence type="ECO:0000256" key="19">
    <source>
        <dbReference type="SAM" id="Phobius"/>
    </source>
</evidence>
<feature type="compositionally biased region" description="Polar residues" evidence="18">
    <location>
        <begin position="589"/>
        <end position="602"/>
    </location>
</feature>
<dbReference type="GO" id="GO:0005886">
    <property type="term" value="C:plasma membrane"/>
    <property type="evidence" value="ECO:0007669"/>
    <property type="project" value="UniProtKB-SubCell"/>
</dbReference>
<dbReference type="Gene3D" id="3.50.30.30">
    <property type="match status" value="2"/>
</dbReference>
<evidence type="ECO:0000259" key="20">
    <source>
        <dbReference type="PROSITE" id="PS50089"/>
    </source>
</evidence>
<feature type="region of interest" description="Disordered" evidence="18">
    <location>
        <begin position="342"/>
        <end position="362"/>
    </location>
</feature>
<reference evidence="21" key="2">
    <citation type="submission" date="2025-09" db="UniProtKB">
        <authorList>
            <consortium name="Ensembl"/>
        </authorList>
    </citation>
    <scope>IDENTIFICATION</scope>
</reference>
<feature type="transmembrane region" description="Helical" evidence="19">
    <location>
        <begin position="12"/>
        <end position="35"/>
    </location>
</feature>
<evidence type="ECO:0000256" key="16">
    <source>
        <dbReference type="ARBA" id="ARBA00023136"/>
    </source>
</evidence>
<dbReference type="Proteomes" id="UP000472273">
    <property type="component" value="Unplaced"/>
</dbReference>
<keyword evidence="12 17" id="KW-0863">Zinc-finger</keyword>
<feature type="compositionally biased region" description="Low complexity" evidence="18">
    <location>
        <begin position="546"/>
        <end position="558"/>
    </location>
</feature>
<dbReference type="GO" id="GO:0005109">
    <property type="term" value="F:frizzled binding"/>
    <property type="evidence" value="ECO:0007669"/>
    <property type="project" value="Ensembl"/>
</dbReference>
<evidence type="ECO:0000313" key="21">
    <source>
        <dbReference type="Ensembl" id="ENSPTXP00000006976.1"/>
    </source>
</evidence>
<sequence length="814" mass="91035">MSVGPQLQLAVLWPWLLMAMLQIRLGYSGLALVAAMEAERTLAQKAIIRVIPFKLEPLTLEGVFASIAEITPAEGKLLQFHPLSLCNTSEDEHTVPGFVSIVKLERPERDLRPCLSLANKAKLAGERGARAVLFDITDDQSAADQVRRNDFQVFAKPNERSVEWSREPYSYSISPQLRKPQELSYPVVLIWGHNAELLMRVVNNNREAHVKIEVKEMPAWPEYDVWILLTVVGTVLVIVVVFFVRTRCQPSRNQEATIQAINRMAIRRYQNPHRHAPTGDSVSTCSSPPICAICLEEFCEGQELRIITCSHEFHRQCVDPWLQQHQTCPLCMFNIVDRIPPTLPRQSREDRHNSGSRQRPHLFRQEPGHALYHFSQTVPQMPSRNCSSVGSHGQPFFHSPELSQPIGLEPWCSHQAPLSRSLLPLPPHRLCLLQHQPSCQGLRAQINQAVPLHRGLRHGRHHHHHSSGSAESYLTEPSGYLPDGPGSDSSSGPCHGSSSDSMLNCTDISLQAIHGSCSTFHSSLSSDYDPFTFCGSEKLTTENKQDSSSSGKDSQLQSVDSMVTSRAQLASKHVHYHHHHHRHHHYGQKPSNCPSGRSNQESNLRKMKYSRTKVGSQNISVPKRKEKMQLLDLSRQGHTELYLADGSDINMTASSQAGSIGLWGTQKHHAQIHPSRRRWKCPLETSPEDSSTTLECRIASHPGGSSRNQGSSEIQPLLVGGPPAHNFAALPGVSKCLTPCFTMESQEKRDTLGQLDCEPMFPEECSDMDATRSSTSSYLNNRILQNLQGKFEPFESHISLFSRVISSLFSICSM</sequence>
<evidence type="ECO:0000313" key="22">
    <source>
        <dbReference type="Proteomes" id="UP000472273"/>
    </source>
</evidence>
<comment type="similarity">
    <text evidence="4">Belongs to the ZNRF3 family.</text>
</comment>
<keyword evidence="16 19" id="KW-0472">Membrane</keyword>
<evidence type="ECO:0000256" key="3">
    <source>
        <dbReference type="ARBA" id="ARBA00004906"/>
    </source>
</evidence>
<keyword evidence="15 19" id="KW-1133">Transmembrane helix</keyword>
<dbReference type="SMART" id="SM00184">
    <property type="entry name" value="RING"/>
    <property type="match status" value="1"/>
</dbReference>
<feature type="compositionally biased region" description="Polar residues" evidence="18">
    <location>
        <begin position="559"/>
        <end position="568"/>
    </location>
</feature>
<feature type="compositionally biased region" description="Low complexity" evidence="18">
    <location>
        <begin position="477"/>
        <end position="496"/>
    </location>
</feature>
<organism evidence="21 22">
    <name type="scientific">Pseudonaja textilis</name>
    <name type="common">Eastern brown snake</name>
    <dbReference type="NCBI Taxonomy" id="8673"/>
    <lineage>
        <taxon>Eukaryota</taxon>
        <taxon>Metazoa</taxon>
        <taxon>Chordata</taxon>
        <taxon>Craniata</taxon>
        <taxon>Vertebrata</taxon>
        <taxon>Euteleostomi</taxon>
        <taxon>Lepidosauria</taxon>
        <taxon>Squamata</taxon>
        <taxon>Bifurcata</taxon>
        <taxon>Unidentata</taxon>
        <taxon>Episquamata</taxon>
        <taxon>Toxicofera</taxon>
        <taxon>Serpentes</taxon>
        <taxon>Colubroidea</taxon>
        <taxon>Elapidae</taxon>
        <taxon>Hydrophiinae</taxon>
        <taxon>Pseudonaja</taxon>
    </lineage>
</organism>
<evidence type="ECO:0000256" key="10">
    <source>
        <dbReference type="ARBA" id="ARBA00022723"/>
    </source>
</evidence>
<dbReference type="OMA" id="VRCRPRH"/>
<comment type="subcellular location">
    <subcellularLocation>
        <location evidence="2">Cell membrane</location>
        <topology evidence="2">Single-pass type I membrane protein</topology>
    </subcellularLocation>
</comment>
<dbReference type="GO" id="GO:0038018">
    <property type="term" value="P:Wnt receptor catabolic process"/>
    <property type="evidence" value="ECO:0007669"/>
    <property type="project" value="Ensembl"/>
</dbReference>
<evidence type="ECO:0000256" key="14">
    <source>
        <dbReference type="ARBA" id="ARBA00022833"/>
    </source>
</evidence>
<evidence type="ECO:0000256" key="18">
    <source>
        <dbReference type="SAM" id="MobiDB-lite"/>
    </source>
</evidence>
<comment type="pathway">
    <text evidence="3">Protein modification; protein ubiquitination.</text>
</comment>
<evidence type="ECO:0000256" key="4">
    <source>
        <dbReference type="ARBA" id="ARBA00008759"/>
    </source>
</evidence>
<evidence type="ECO:0000256" key="2">
    <source>
        <dbReference type="ARBA" id="ARBA00004251"/>
    </source>
</evidence>
<dbReference type="InterPro" id="IPR051073">
    <property type="entry name" value="ZNRF3_Arkadia_E3_ligases"/>
</dbReference>
<dbReference type="AlphaFoldDB" id="A0A670Y577"/>
<keyword evidence="14" id="KW-0862">Zinc</keyword>
<evidence type="ECO:0000256" key="17">
    <source>
        <dbReference type="PROSITE-ProRule" id="PRU00175"/>
    </source>
</evidence>
<evidence type="ECO:0000256" key="13">
    <source>
        <dbReference type="ARBA" id="ARBA00022786"/>
    </source>
</evidence>
<keyword evidence="8" id="KW-0879">Wnt signaling pathway</keyword>
<reference evidence="21" key="1">
    <citation type="submission" date="2025-08" db="UniProtKB">
        <authorList>
            <consortium name="Ensembl"/>
        </authorList>
    </citation>
    <scope>IDENTIFICATION</scope>
</reference>
<dbReference type="UniPathway" id="UPA00143"/>
<dbReference type="Pfam" id="PF18212">
    <property type="entry name" value="ZNRF_3_ecto"/>
    <property type="match status" value="2"/>
</dbReference>
<dbReference type="GeneTree" id="ENSGT00940000154006"/>
<feature type="compositionally biased region" description="Basic residues" evidence="18">
    <location>
        <begin position="572"/>
        <end position="587"/>
    </location>
</feature>
<keyword evidence="6" id="KW-1003">Cell membrane</keyword>
<dbReference type="SUPFAM" id="SSF57850">
    <property type="entry name" value="RING/U-box"/>
    <property type="match status" value="1"/>
</dbReference>
<dbReference type="GO" id="GO:0006511">
    <property type="term" value="P:ubiquitin-dependent protein catabolic process"/>
    <property type="evidence" value="ECO:0007669"/>
    <property type="project" value="Ensembl"/>
</dbReference>
<evidence type="ECO:0000256" key="7">
    <source>
        <dbReference type="ARBA" id="ARBA00022679"/>
    </source>
</evidence>
<proteinExistence type="inferred from homology"/>
<keyword evidence="9 19" id="KW-0812">Transmembrane</keyword>
<feature type="compositionally biased region" description="Basic residues" evidence="18">
    <location>
        <begin position="456"/>
        <end position="466"/>
    </location>
</feature>
<accession>A0A670Y577</accession>
<dbReference type="InterPro" id="IPR001841">
    <property type="entry name" value="Znf_RING"/>
</dbReference>
<comment type="catalytic activity">
    <reaction evidence="1">
        <text>S-ubiquitinyl-[E2 ubiquitin-conjugating enzyme]-L-cysteine + [acceptor protein]-L-lysine = [E2 ubiquitin-conjugating enzyme]-L-cysteine + N(6)-ubiquitinyl-[acceptor protein]-L-lysine.</text>
        <dbReference type="EC" id="2.3.2.27"/>
    </reaction>
</comment>
<dbReference type="GO" id="GO:0072089">
    <property type="term" value="P:stem cell proliferation"/>
    <property type="evidence" value="ECO:0007669"/>
    <property type="project" value="Ensembl"/>
</dbReference>
<evidence type="ECO:0000256" key="15">
    <source>
        <dbReference type="ARBA" id="ARBA00022989"/>
    </source>
</evidence>
<protein>
    <recommendedName>
        <fullName evidence="5">RING-type E3 ubiquitin transferase</fullName>
        <ecNumber evidence="5">2.3.2.27</ecNumber>
    </recommendedName>
</protein>
<dbReference type="EC" id="2.3.2.27" evidence="5"/>
<gene>
    <name evidence="21" type="primary">RNF43</name>
</gene>
<dbReference type="InterPro" id="IPR040700">
    <property type="entry name" value="ZNRF-3_ecto"/>
</dbReference>
<dbReference type="PANTHER" id="PTHR16200">
    <property type="entry name" value="RING ZINC FINGER"/>
    <property type="match status" value="1"/>
</dbReference>
<evidence type="ECO:0000256" key="6">
    <source>
        <dbReference type="ARBA" id="ARBA00022475"/>
    </source>
</evidence>
<feature type="domain" description="RING-type" evidence="20">
    <location>
        <begin position="291"/>
        <end position="331"/>
    </location>
</feature>
<dbReference type="InterPro" id="IPR013083">
    <property type="entry name" value="Znf_RING/FYVE/PHD"/>
</dbReference>
<evidence type="ECO:0000256" key="9">
    <source>
        <dbReference type="ARBA" id="ARBA00022692"/>
    </source>
</evidence>
<keyword evidence="7" id="KW-0808">Transferase</keyword>
<evidence type="ECO:0000256" key="5">
    <source>
        <dbReference type="ARBA" id="ARBA00012483"/>
    </source>
</evidence>
<dbReference type="GO" id="GO:0016055">
    <property type="term" value="P:Wnt signaling pathway"/>
    <property type="evidence" value="ECO:0007669"/>
    <property type="project" value="UniProtKB-KW"/>
</dbReference>
<feature type="region of interest" description="Disordered" evidence="18">
    <location>
        <begin position="456"/>
        <end position="496"/>
    </location>
</feature>
<keyword evidence="13" id="KW-0833">Ubl conjugation pathway</keyword>
<keyword evidence="22" id="KW-1185">Reference proteome</keyword>
<evidence type="ECO:0000256" key="8">
    <source>
        <dbReference type="ARBA" id="ARBA00022687"/>
    </source>
</evidence>
<keyword evidence="10" id="KW-0479">Metal-binding</keyword>
<dbReference type="GO" id="GO:0008270">
    <property type="term" value="F:zinc ion binding"/>
    <property type="evidence" value="ECO:0007669"/>
    <property type="project" value="UniProtKB-KW"/>
</dbReference>
<evidence type="ECO:0000256" key="12">
    <source>
        <dbReference type="ARBA" id="ARBA00022771"/>
    </source>
</evidence>
<evidence type="ECO:0000256" key="11">
    <source>
        <dbReference type="ARBA" id="ARBA00022729"/>
    </source>
</evidence>
<feature type="region of interest" description="Disordered" evidence="18">
    <location>
        <begin position="682"/>
        <end position="714"/>
    </location>
</feature>
<feature type="compositionally biased region" description="Polar residues" evidence="18">
    <location>
        <begin position="703"/>
        <end position="714"/>
    </location>
</feature>